<dbReference type="PANTHER" id="PTHR42742">
    <property type="entry name" value="TRANSCRIPTIONAL REPRESSOR MPRA"/>
    <property type="match status" value="1"/>
</dbReference>
<feature type="binding site" evidence="3">
    <location>
        <position position="104"/>
    </location>
    <ligand>
        <name>Zn(2+)</name>
        <dbReference type="ChEBI" id="CHEBI:29105"/>
    </ligand>
</feature>
<dbReference type="Pfam" id="PF20511">
    <property type="entry name" value="PMI_typeI_cat"/>
    <property type="match status" value="1"/>
</dbReference>
<dbReference type="InterPro" id="IPR014710">
    <property type="entry name" value="RmlC-like_jellyroll"/>
</dbReference>
<keyword evidence="7" id="KW-1185">Reference proteome</keyword>
<evidence type="ECO:0000256" key="3">
    <source>
        <dbReference type="PIRSR" id="PIRSR036894-1"/>
    </source>
</evidence>
<evidence type="ECO:0000256" key="4">
    <source>
        <dbReference type="PIRSR" id="PIRSR036894-2"/>
    </source>
</evidence>
<keyword evidence="1 3" id="KW-0479">Metal-binding</keyword>
<reference evidence="6" key="2">
    <citation type="submission" date="2020-09" db="EMBL/GenBank/DDBJ databases">
        <authorList>
            <person name="Sun Q."/>
            <person name="Zhou Y."/>
        </authorList>
    </citation>
    <scope>NUCLEOTIDE SEQUENCE</scope>
    <source>
        <strain evidence="6">CGMCC 1.15763</strain>
    </source>
</reference>
<feature type="active site" evidence="4">
    <location>
        <position position="199"/>
    </location>
</feature>
<sequence length="326" mass="36719">MKINQFLKFTPILKEKIWGGEKLKTQLGKKLTASNVGESWEISTVEDAVSIVENGALAGESLNNLIGLYKEELLGKSVYATFGTQFPLLIKFIDAKEALSIQVHPNDLLAKERHQSFGKTEMWYVVQADADANLIVGFKEDESPSSYLKHLEEHRLTEILNIDKVVKGDVYFIPTGRVHAIGAGVLLAEIQQTSDITYRIYDWDRKDSEGNSRELHLNAALDAIDYSSQESYKTDYLKEENTATKVISCPYFTTNFLPISQRLELDHSDLDSFVIYMCVAGKVRLAYQDCEATLQMGETILVPACIKTLSLIPEEFSELLEVYLTN</sequence>
<evidence type="ECO:0000256" key="1">
    <source>
        <dbReference type="ARBA" id="ARBA00022723"/>
    </source>
</evidence>
<dbReference type="Gene3D" id="2.60.120.10">
    <property type="entry name" value="Jelly Rolls"/>
    <property type="match status" value="2"/>
</dbReference>
<dbReference type="InterPro" id="IPR014628">
    <property type="entry name" value="Man6P_isomerase_Firm_short"/>
</dbReference>
<dbReference type="CDD" id="cd07010">
    <property type="entry name" value="cupin_PMI_type_I_N_bac"/>
    <property type="match status" value="1"/>
</dbReference>
<dbReference type="InterPro" id="IPR011051">
    <property type="entry name" value="RmlC_Cupin_sf"/>
</dbReference>
<dbReference type="RefSeq" id="WP_188599429.1">
    <property type="nucleotide sequence ID" value="NZ_BMJW01000003.1"/>
</dbReference>
<dbReference type="EMBL" id="BMJW01000003">
    <property type="protein sequence ID" value="GGH02974.1"/>
    <property type="molecule type" value="Genomic_DNA"/>
</dbReference>
<dbReference type="AlphaFoldDB" id="A0A917MFI5"/>
<dbReference type="PIRSF" id="PIRSF036894">
    <property type="entry name" value="PMI_Firm_short"/>
    <property type="match status" value="1"/>
</dbReference>
<dbReference type="InterPro" id="IPR046457">
    <property type="entry name" value="PMI_typeI_cat"/>
</dbReference>
<keyword evidence="2 3" id="KW-0862">Zinc</keyword>
<comment type="cofactor">
    <cofactor evidence="3">
        <name>Zn(2+)</name>
        <dbReference type="ChEBI" id="CHEBI:29105"/>
    </cofactor>
    <text evidence="3">Binds 1 zinc ion per subunit.</text>
</comment>
<feature type="domain" description="Phosphomannose isomerase type I catalytic" evidence="5">
    <location>
        <begin position="7"/>
        <end position="115"/>
    </location>
</feature>
<feature type="binding site" evidence="3">
    <location>
        <position position="179"/>
    </location>
    <ligand>
        <name>Zn(2+)</name>
        <dbReference type="ChEBI" id="CHEBI:29105"/>
    </ligand>
</feature>
<dbReference type="PANTHER" id="PTHR42742:SF3">
    <property type="entry name" value="FRUCTOKINASE"/>
    <property type="match status" value="1"/>
</dbReference>
<gene>
    <name evidence="6" type="primary">manA</name>
    <name evidence="6" type="ORF">GCM10011416_22280</name>
</gene>
<accession>A0A917MFI5</accession>
<dbReference type="Proteomes" id="UP000633278">
    <property type="component" value="Unassembled WGS sequence"/>
</dbReference>
<dbReference type="InterPro" id="IPR051804">
    <property type="entry name" value="Carb_Metab_Reg_Kinase/Isom"/>
</dbReference>
<dbReference type="GO" id="GO:0004476">
    <property type="term" value="F:mannose-6-phosphate isomerase activity"/>
    <property type="evidence" value="ECO:0007669"/>
    <property type="project" value="InterPro"/>
</dbReference>
<keyword evidence="6" id="KW-0413">Isomerase</keyword>
<evidence type="ECO:0000313" key="6">
    <source>
        <dbReference type="EMBL" id="GGH02974.1"/>
    </source>
</evidence>
<dbReference type="GO" id="GO:0008270">
    <property type="term" value="F:zinc ion binding"/>
    <property type="evidence" value="ECO:0007669"/>
    <property type="project" value="InterPro"/>
</dbReference>
<evidence type="ECO:0000259" key="5">
    <source>
        <dbReference type="Pfam" id="PF20511"/>
    </source>
</evidence>
<comment type="caution">
    <text evidence="6">The sequence shown here is derived from an EMBL/GenBank/DDBJ whole genome shotgun (WGS) entry which is preliminary data.</text>
</comment>
<name>A0A917MFI5_9FLAO</name>
<organism evidence="6 7">
    <name type="scientific">Polaribacter pacificus</name>
    <dbReference type="NCBI Taxonomy" id="1775173"/>
    <lineage>
        <taxon>Bacteria</taxon>
        <taxon>Pseudomonadati</taxon>
        <taxon>Bacteroidota</taxon>
        <taxon>Flavobacteriia</taxon>
        <taxon>Flavobacteriales</taxon>
        <taxon>Flavobacteriaceae</taxon>
    </lineage>
</organism>
<proteinExistence type="predicted"/>
<feature type="binding site" evidence="3">
    <location>
        <position position="121"/>
    </location>
    <ligand>
        <name>Zn(2+)</name>
        <dbReference type="ChEBI" id="CHEBI:29105"/>
    </ligand>
</feature>
<dbReference type="SUPFAM" id="SSF51182">
    <property type="entry name" value="RmlC-like cupins"/>
    <property type="match status" value="1"/>
</dbReference>
<reference evidence="6" key="1">
    <citation type="journal article" date="2014" name="Int. J. Syst. Evol. Microbiol.">
        <title>Complete genome sequence of Corynebacterium casei LMG S-19264T (=DSM 44701T), isolated from a smear-ripened cheese.</title>
        <authorList>
            <consortium name="US DOE Joint Genome Institute (JGI-PGF)"/>
            <person name="Walter F."/>
            <person name="Albersmeier A."/>
            <person name="Kalinowski J."/>
            <person name="Ruckert C."/>
        </authorList>
    </citation>
    <scope>NUCLEOTIDE SEQUENCE</scope>
    <source>
        <strain evidence="6">CGMCC 1.15763</strain>
    </source>
</reference>
<dbReference type="GO" id="GO:0005975">
    <property type="term" value="P:carbohydrate metabolic process"/>
    <property type="evidence" value="ECO:0007669"/>
    <property type="project" value="InterPro"/>
</dbReference>
<protein>
    <submittedName>
        <fullName evidence="6">Mannose-6-phosphate isomerase</fullName>
    </submittedName>
</protein>
<evidence type="ECO:0000313" key="7">
    <source>
        <dbReference type="Proteomes" id="UP000633278"/>
    </source>
</evidence>
<evidence type="ECO:0000256" key="2">
    <source>
        <dbReference type="ARBA" id="ARBA00022833"/>
    </source>
</evidence>